<organism evidence="5 6">
    <name type="scientific">Rhodovulum bhavnagarense</name>
    <dbReference type="NCBI Taxonomy" id="992286"/>
    <lineage>
        <taxon>Bacteria</taxon>
        <taxon>Pseudomonadati</taxon>
        <taxon>Pseudomonadota</taxon>
        <taxon>Alphaproteobacteria</taxon>
        <taxon>Rhodobacterales</taxon>
        <taxon>Paracoccaceae</taxon>
        <taxon>Rhodovulum</taxon>
    </lineage>
</organism>
<evidence type="ECO:0000256" key="2">
    <source>
        <dbReference type="ARBA" id="ARBA00022676"/>
    </source>
</evidence>
<evidence type="ECO:0000256" key="3">
    <source>
        <dbReference type="ARBA" id="ARBA00022679"/>
    </source>
</evidence>
<keyword evidence="2" id="KW-0328">Glycosyltransferase</keyword>
<dbReference type="Gene3D" id="3.90.550.10">
    <property type="entry name" value="Spore Coat Polysaccharide Biosynthesis Protein SpsA, Chain A"/>
    <property type="match status" value="1"/>
</dbReference>
<accession>A0A4R2R9A1</accession>
<dbReference type="OrthoDB" id="9807795at2"/>
<dbReference type="SUPFAM" id="SSF53448">
    <property type="entry name" value="Nucleotide-diphospho-sugar transferases"/>
    <property type="match status" value="1"/>
</dbReference>
<dbReference type="AlphaFoldDB" id="A0A4R2R9A1"/>
<evidence type="ECO:0000256" key="1">
    <source>
        <dbReference type="ARBA" id="ARBA00006739"/>
    </source>
</evidence>
<evidence type="ECO:0000313" key="6">
    <source>
        <dbReference type="Proteomes" id="UP000295050"/>
    </source>
</evidence>
<dbReference type="Pfam" id="PF00535">
    <property type="entry name" value="Glycos_transf_2"/>
    <property type="match status" value="1"/>
</dbReference>
<dbReference type="Proteomes" id="UP000295050">
    <property type="component" value="Unassembled WGS sequence"/>
</dbReference>
<protein>
    <submittedName>
        <fullName evidence="5">Glycosyltransferase involved in cell wall biosynthesis</fullName>
    </submittedName>
</protein>
<sequence>MAPRVSIGVPIYNGASLLSQSLDCLARQSLRDFEVILSDNGSTDATPDICARFAAKDSRFRHVRHTKTLPVLENFYFARDAADAPYFLWRAYDDLSDDTYLEVLADLLDARAETVLAVPMVRRDASAGTTAREFPYPDIDSAPRLSRLHAQMFENSACWFYGMWRLSACRELTGRIHALYPDPWGADHLAILAAALGDGVRGTNATAFRQRIIHETRDYMPRPKPGFAEMRDRNARFGATCRALVAASDLAAAEKRKVEGWLPRYVRRRCHRRDRIWKAWLRQTLRH</sequence>
<dbReference type="EMBL" id="SLXU01000015">
    <property type="protein sequence ID" value="TCP59800.1"/>
    <property type="molecule type" value="Genomic_DNA"/>
</dbReference>
<gene>
    <name evidence="5" type="ORF">EV663_11510</name>
</gene>
<dbReference type="RefSeq" id="WP_132952393.1">
    <property type="nucleotide sequence ID" value="NZ_SLXU01000015.1"/>
</dbReference>
<comment type="similarity">
    <text evidence="1">Belongs to the glycosyltransferase 2 family.</text>
</comment>
<evidence type="ECO:0000313" key="5">
    <source>
        <dbReference type="EMBL" id="TCP59800.1"/>
    </source>
</evidence>
<dbReference type="InterPro" id="IPR001173">
    <property type="entry name" value="Glyco_trans_2-like"/>
</dbReference>
<dbReference type="CDD" id="cd00761">
    <property type="entry name" value="Glyco_tranf_GTA_type"/>
    <property type="match status" value="1"/>
</dbReference>
<dbReference type="GO" id="GO:0016757">
    <property type="term" value="F:glycosyltransferase activity"/>
    <property type="evidence" value="ECO:0007669"/>
    <property type="project" value="UniProtKB-KW"/>
</dbReference>
<dbReference type="PANTHER" id="PTHR43685">
    <property type="entry name" value="GLYCOSYLTRANSFERASE"/>
    <property type="match status" value="1"/>
</dbReference>
<feature type="domain" description="Glycosyltransferase 2-like" evidence="4">
    <location>
        <begin position="6"/>
        <end position="134"/>
    </location>
</feature>
<reference evidence="5 6" key="1">
    <citation type="submission" date="2019-03" db="EMBL/GenBank/DDBJ databases">
        <title>Genomic Encyclopedia of Type Strains, Phase IV (KMG-IV): sequencing the most valuable type-strain genomes for metagenomic binning, comparative biology and taxonomic classification.</title>
        <authorList>
            <person name="Goeker M."/>
        </authorList>
    </citation>
    <scope>NUCLEOTIDE SEQUENCE [LARGE SCALE GENOMIC DNA]</scope>
    <source>
        <strain evidence="5 6">DSM 24766</strain>
    </source>
</reference>
<name>A0A4R2R9A1_9RHOB</name>
<dbReference type="InterPro" id="IPR050834">
    <property type="entry name" value="Glycosyltransf_2"/>
</dbReference>
<proteinExistence type="inferred from homology"/>
<keyword evidence="6" id="KW-1185">Reference proteome</keyword>
<comment type="caution">
    <text evidence="5">The sequence shown here is derived from an EMBL/GenBank/DDBJ whole genome shotgun (WGS) entry which is preliminary data.</text>
</comment>
<dbReference type="PANTHER" id="PTHR43685:SF5">
    <property type="entry name" value="GLYCOSYLTRANSFERASE EPSE-RELATED"/>
    <property type="match status" value="1"/>
</dbReference>
<evidence type="ECO:0000259" key="4">
    <source>
        <dbReference type="Pfam" id="PF00535"/>
    </source>
</evidence>
<dbReference type="InterPro" id="IPR029044">
    <property type="entry name" value="Nucleotide-diphossugar_trans"/>
</dbReference>
<keyword evidence="3 5" id="KW-0808">Transferase</keyword>